<dbReference type="WBParaSite" id="jg5944">
    <property type="protein sequence ID" value="jg5944"/>
    <property type="gene ID" value="jg5944"/>
</dbReference>
<evidence type="ECO:0000256" key="4">
    <source>
        <dbReference type="ARBA" id="ARBA00022722"/>
    </source>
</evidence>
<dbReference type="PROSITE" id="PS01175">
    <property type="entry name" value="RIBONUCLEASE_II"/>
    <property type="match status" value="1"/>
</dbReference>
<evidence type="ECO:0000313" key="14">
    <source>
        <dbReference type="Proteomes" id="UP000887574"/>
    </source>
</evidence>
<evidence type="ECO:0000256" key="1">
    <source>
        <dbReference type="ARBA" id="ARBA00004123"/>
    </source>
</evidence>
<dbReference type="Pfam" id="PF17215">
    <property type="entry name" value="Rrp44_S1"/>
    <property type="match status" value="1"/>
</dbReference>
<dbReference type="PANTHER" id="PTHR23355">
    <property type="entry name" value="RIBONUCLEASE"/>
    <property type="match status" value="1"/>
</dbReference>
<evidence type="ECO:0000256" key="7">
    <source>
        <dbReference type="ARBA" id="ARBA00022839"/>
    </source>
</evidence>
<comment type="subcellular location">
    <subcellularLocation>
        <location evidence="1">Nucleus</location>
    </subcellularLocation>
</comment>
<evidence type="ECO:0000256" key="9">
    <source>
        <dbReference type="ARBA" id="ARBA00023242"/>
    </source>
</evidence>
<dbReference type="AlphaFoldDB" id="A0A915EFZ8"/>
<keyword evidence="6" id="KW-0271">Exosome</keyword>
<evidence type="ECO:0000313" key="15">
    <source>
        <dbReference type="WBParaSite" id="jg5944"/>
    </source>
</evidence>
<dbReference type="GO" id="GO:0000175">
    <property type="term" value="F:3'-5'-RNA exonuclease activity"/>
    <property type="evidence" value="ECO:0007669"/>
    <property type="project" value="UniProtKB-ARBA"/>
</dbReference>
<dbReference type="Gene3D" id="3.40.50.1010">
    <property type="entry name" value="5'-nuclease"/>
    <property type="match status" value="1"/>
</dbReference>
<comment type="similarity">
    <text evidence="2 12">Belongs to the RNR ribonuclease family.</text>
</comment>
<dbReference type="SMART" id="SM00955">
    <property type="entry name" value="RNB"/>
    <property type="match status" value="1"/>
</dbReference>
<evidence type="ECO:0000256" key="12">
    <source>
        <dbReference type="RuleBase" id="RU003901"/>
    </source>
</evidence>
<dbReference type="Pfam" id="PF17216">
    <property type="entry name" value="Rrp44_CSD1"/>
    <property type="match status" value="1"/>
</dbReference>
<organism evidence="14 15">
    <name type="scientific">Ditylenchus dipsaci</name>
    <dbReference type="NCBI Taxonomy" id="166011"/>
    <lineage>
        <taxon>Eukaryota</taxon>
        <taxon>Metazoa</taxon>
        <taxon>Ecdysozoa</taxon>
        <taxon>Nematoda</taxon>
        <taxon>Chromadorea</taxon>
        <taxon>Rhabditida</taxon>
        <taxon>Tylenchina</taxon>
        <taxon>Tylenchomorpha</taxon>
        <taxon>Sphaerularioidea</taxon>
        <taxon>Anguinidae</taxon>
        <taxon>Anguininae</taxon>
        <taxon>Ditylenchus</taxon>
    </lineage>
</organism>
<dbReference type="Proteomes" id="UP000887574">
    <property type="component" value="Unplaced"/>
</dbReference>
<name>A0A915EFZ8_9BILA</name>
<dbReference type="InterPro" id="IPR033770">
    <property type="entry name" value="RRP44_S1"/>
</dbReference>
<evidence type="ECO:0000256" key="5">
    <source>
        <dbReference type="ARBA" id="ARBA00022801"/>
    </source>
</evidence>
<keyword evidence="5" id="KW-0378">Hydrolase</keyword>
<keyword evidence="4" id="KW-0540">Nuclease</keyword>
<dbReference type="GO" id="GO:0071031">
    <property type="term" value="P:nuclear mRNA surveillance of mRNA 3'-end processing"/>
    <property type="evidence" value="ECO:0007669"/>
    <property type="project" value="TreeGrafter"/>
</dbReference>
<dbReference type="Gene3D" id="2.40.50.140">
    <property type="entry name" value="Nucleic acid-binding proteins"/>
    <property type="match status" value="1"/>
</dbReference>
<evidence type="ECO:0000259" key="13">
    <source>
        <dbReference type="SMART" id="SM00955"/>
    </source>
</evidence>
<evidence type="ECO:0000256" key="11">
    <source>
        <dbReference type="ARBA" id="ARBA00077930"/>
    </source>
</evidence>
<dbReference type="Pfam" id="PF00773">
    <property type="entry name" value="RNB"/>
    <property type="match status" value="1"/>
</dbReference>
<dbReference type="Gene3D" id="2.40.50.690">
    <property type="match status" value="1"/>
</dbReference>
<dbReference type="InterPro" id="IPR022966">
    <property type="entry name" value="RNase_II/R_CS"/>
</dbReference>
<evidence type="ECO:0000256" key="10">
    <source>
        <dbReference type="ARBA" id="ARBA00077221"/>
    </source>
</evidence>
<evidence type="ECO:0000256" key="6">
    <source>
        <dbReference type="ARBA" id="ARBA00022835"/>
    </source>
</evidence>
<dbReference type="InterPro" id="IPR050180">
    <property type="entry name" value="RNR_Ribonuclease"/>
</dbReference>
<evidence type="ECO:0000256" key="3">
    <source>
        <dbReference type="ARBA" id="ARBA00022552"/>
    </source>
</evidence>
<dbReference type="GO" id="GO:0016075">
    <property type="term" value="P:rRNA catabolic process"/>
    <property type="evidence" value="ECO:0007669"/>
    <property type="project" value="TreeGrafter"/>
</dbReference>
<dbReference type="GO" id="GO:0004519">
    <property type="term" value="F:endonuclease activity"/>
    <property type="evidence" value="ECO:0007669"/>
    <property type="project" value="TreeGrafter"/>
</dbReference>
<dbReference type="InterPro" id="IPR041505">
    <property type="entry name" value="Dis3_CSD2"/>
</dbReference>
<reference evidence="15" key="1">
    <citation type="submission" date="2022-11" db="UniProtKB">
        <authorList>
            <consortium name="WormBaseParasite"/>
        </authorList>
    </citation>
    <scope>IDENTIFICATION</scope>
</reference>
<dbReference type="Pfam" id="PF17849">
    <property type="entry name" value="OB_Dis3"/>
    <property type="match status" value="1"/>
</dbReference>
<sequence length="933" mass="106566">MELNVKQSGIQQRIISTSYRKTRGDKIHKRVHELYLRNDIPCGASTCKTCSFADMKPLEVCDNSSYSRSFASNHFLLLDGICILRFIDVLHEDVFKGAVILQSAWNYVKKLNPPIYKRLSNLCSENLGRFFVFLNEFVSETYVDPGVNRVPELYQETCLLRSASYLEKHWKSLGLLPLIICSSVDSKKRISENFPNTVTLLDYVQGVDDCSKIAERISDLGKEETRGKTLFPEYWTQDQLLEGISKGTLKKGKFQVSQENYMEAYVLFDFGDQWFIQGRKHMNRSIQGDVVVAQLLPESEWEAPAKVIRLRDAEEVQDNVIPEEGEQVDDIENQDDSSIPAKKLKKEVIPTAKIVGILRRNWRSYCGIVLPSHIEGGRRFLFAPTERLMPRIRIETSHYEDLKNKKVLVQIDSWPQDSYYPKGHYVRIIGDEGDQATEDEVIMLEHEIPHGEFSPAVLACLPSDDWKPEPSTYRRNLTHLDICSVDPEGCTDIDDALHCIDLGDGRYEVGVHIADVTHFVKPDTAIDKEAAERSTSVYLCGRRIDMLPTVLSSNLCSLIGGQERYAFSVIWILKEDASIESVDFTKSLIRSRLALTYQRAQDMVTNANGEHNDSISKSLRNLMKLSRCLKSRRKLMGALELASSEIRFDMDEKTRAPVNVQEKAHLDTMSMVEEFMLLANISVAERTLKAYPDCAILRRHPVPNRESFKPLTIAAESYEVDRKSKGTTISRMLRMLATRCMTQAVYFAASTVPPDHYLHYGLAAKVYTHFTSPIRRYADVMVHRLLATIIETDRVHPAMVDRKRLIRLTENMNRRHRQAQYASRASILLNTFLMIKEHPEKSVPAMVIGIRSNGIQVMVPKYGLESVIFFKAAEEMTSQEQMIEFVNNRVRLFQEVTVGITLAEKDQRRRINVNLIEPHIEGFSVVTSGGEEQ</sequence>
<evidence type="ECO:0000256" key="2">
    <source>
        <dbReference type="ARBA" id="ARBA00005785"/>
    </source>
</evidence>
<dbReference type="CDD" id="cd09862">
    <property type="entry name" value="PIN_Rrp44-like"/>
    <property type="match status" value="1"/>
</dbReference>
<dbReference type="InterPro" id="IPR033771">
    <property type="entry name" value="Rrp44_CSD1"/>
</dbReference>
<dbReference type="SUPFAM" id="SSF50249">
    <property type="entry name" value="Nucleic acid-binding proteins"/>
    <property type="match status" value="3"/>
</dbReference>
<evidence type="ECO:0000256" key="8">
    <source>
        <dbReference type="ARBA" id="ARBA00022884"/>
    </source>
</evidence>
<dbReference type="InterPro" id="IPR012340">
    <property type="entry name" value="NA-bd_OB-fold"/>
</dbReference>
<keyword evidence="14" id="KW-1185">Reference proteome</keyword>
<keyword evidence="9" id="KW-0539">Nucleus</keyword>
<dbReference type="GO" id="GO:0000177">
    <property type="term" value="C:cytoplasmic exosome (RNase complex)"/>
    <property type="evidence" value="ECO:0007669"/>
    <property type="project" value="TreeGrafter"/>
</dbReference>
<feature type="domain" description="RNB" evidence="13">
    <location>
        <begin position="474"/>
        <end position="792"/>
    </location>
</feature>
<dbReference type="FunFam" id="2.40.50.700:FF:000001">
    <property type="entry name" value="Exosome complex exonuclease exoribonuclease (Rrp44)"/>
    <property type="match status" value="1"/>
</dbReference>
<dbReference type="PANTHER" id="PTHR23355:SF35">
    <property type="entry name" value="EXOSOME COMPLEX EXONUCLEASE RRP44"/>
    <property type="match status" value="1"/>
</dbReference>
<dbReference type="GO" id="GO:0003723">
    <property type="term" value="F:RNA binding"/>
    <property type="evidence" value="ECO:0007669"/>
    <property type="project" value="UniProtKB-KW"/>
</dbReference>
<proteinExistence type="inferred from homology"/>
<protein>
    <recommendedName>
        <fullName evidence="10">Protein DIS3 homolog</fullName>
    </recommendedName>
    <alternativeName>
        <fullName evidence="11">Ribosomal RNA-processing protein 44</fullName>
    </alternativeName>
</protein>
<dbReference type="GO" id="GO:0000176">
    <property type="term" value="C:nuclear exosome (RNase complex)"/>
    <property type="evidence" value="ECO:0007669"/>
    <property type="project" value="TreeGrafter"/>
</dbReference>
<accession>A0A915EFZ8</accession>
<dbReference type="InterPro" id="IPR001900">
    <property type="entry name" value="RNase_II/R"/>
</dbReference>
<keyword evidence="3" id="KW-0698">rRNA processing</keyword>
<dbReference type="GO" id="GO:0006364">
    <property type="term" value="P:rRNA processing"/>
    <property type="evidence" value="ECO:0007669"/>
    <property type="project" value="UniProtKB-KW"/>
</dbReference>
<keyword evidence="7" id="KW-0269">Exonuclease</keyword>
<dbReference type="Gene3D" id="2.40.50.700">
    <property type="match status" value="1"/>
</dbReference>
<keyword evidence="8" id="KW-0694">RNA-binding</keyword>